<organism evidence="1 2">
    <name type="scientific">Hibiscus sabdariffa</name>
    <name type="common">roselle</name>
    <dbReference type="NCBI Taxonomy" id="183260"/>
    <lineage>
        <taxon>Eukaryota</taxon>
        <taxon>Viridiplantae</taxon>
        <taxon>Streptophyta</taxon>
        <taxon>Embryophyta</taxon>
        <taxon>Tracheophyta</taxon>
        <taxon>Spermatophyta</taxon>
        <taxon>Magnoliopsida</taxon>
        <taxon>eudicotyledons</taxon>
        <taxon>Gunneridae</taxon>
        <taxon>Pentapetalae</taxon>
        <taxon>rosids</taxon>
        <taxon>malvids</taxon>
        <taxon>Malvales</taxon>
        <taxon>Malvaceae</taxon>
        <taxon>Malvoideae</taxon>
        <taxon>Hibiscus</taxon>
    </lineage>
</organism>
<keyword evidence="2" id="KW-1185">Reference proteome</keyword>
<evidence type="ECO:0000313" key="1">
    <source>
        <dbReference type="EMBL" id="KAK9014944.1"/>
    </source>
</evidence>
<proteinExistence type="predicted"/>
<accession>A0ABR2RQ94</accession>
<dbReference type="Proteomes" id="UP001396334">
    <property type="component" value="Unassembled WGS sequence"/>
</dbReference>
<comment type="caution">
    <text evidence="1">The sequence shown here is derived from an EMBL/GenBank/DDBJ whole genome shotgun (WGS) entry which is preliminary data.</text>
</comment>
<evidence type="ECO:0000313" key="2">
    <source>
        <dbReference type="Proteomes" id="UP001396334"/>
    </source>
</evidence>
<sequence>MVEEICFSENSREVQPAGIKIKIGNSNAKAESSSESSSEYELNKPLVRVDRNWAKVVQNQSQSLEEAKSFEFPVEDKAINAVRIGKDGAEGYFSTALDKDKDRQLGEMDIVGVILEEDCRQKTEVNELSCE</sequence>
<reference evidence="1 2" key="1">
    <citation type="journal article" date="2024" name="G3 (Bethesda)">
        <title>Genome assembly of Hibiscus sabdariffa L. provides insights into metabolisms of medicinal natural products.</title>
        <authorList>
            <person name="Kim T."/>
        </authorList>
    </citation>
    <scope>NUCLEOTIDE SEQUENCE [LARGE SCALE GENOMIC DNA]</scope>
    <source>
        <strain evidence="1">TK-2024</strain>
        <tissue evidence="1">Old leaves</tissue>
    </source>
</reference>
<protein>
    <submittedName>
        <fullName evidence="1">Uncharacterized protein</fullName>
    </submittedName>
</protein>
<gene>
    <name evidence="1" type="ORF">V6N11_006079</name>
</gene>
<name>A0ABR2RQ94_9ROSI</name>
<dbReference type="EMBL" id="JBBPBN010000021">
    <property type="protein sequence ID" value="KAK9014944.1"/>
    <property type="molecule type" value="Genomic_DNA"/>
</dbReference>